<keyword evidence="1" id="KW-0812">Transmembrane</keyword>
<dbReference type="EMBL" id="BONN01000005">
    <property type="protein sequence ID" value="GIG33083.1"/>
    <property type="molecule type" value="Genomic_DNA"/>
</dbReference>
<reference evidence="3 4" key="1">
    <citation type="submission" date="2021-01" db="EMBL/GenBank/DDBJ databases">
        <title>Whole genome shotgun sequence of Cellulomonas oligotrophica NBRC 109435.</title>
        <authorList>
            <person name="Komaki H."/>
            <person name="Tamura T."/>
        </authorList>
    </citation>
    <scope>NUCLEOTIDE SEQUENCE [LARGE SCALE GENOMIC DNA]</scope>
    <source>
        <strain evidence="3 4">NBRC 109435</strain>
    </source>
</reference>
<dbReference type="Pfam" id="PF03733">
    <property type="entry name" value="YccF"/>
    <property type="match status" value="2"/>
</dbReference>
<proteinExistence type="predicted"/>
<feature type="transmembrane region" description="Helical" evidence="1">
    <location>
        <begin position="92"/>
        <end position="112"/>
    </location>
</feature>
<sequence>MEGVKTLLNIIWLVFAGAWLALGYVAAGILCCVLVVTIPFGIASFRIASYVLWPFGRTIVDKPTAGAWSTIGNVVWVLVAGVWLAIGHVATAIPLFVSIIGIPMGIANLKLIPVSLLPLGKQIVPTDRAFAAYGR</sequence>
<accession>A0ABQ4DBH8</accession>
<evidence type="ECO:0000256" key="1">
    <source>
        <dbReference type="SAM" id="Phobius"/>
    </source>
</evidence>
<feature type="domain" description="Inner membrane component" evidence="2">
    <location>
        <begin position="7"/>
        <end position="57"/>
    </location>
</feature>
<keyword evidence="1" id="KW-0472">Membrane</keyword>
<evidence type="ECO:0000259" key="2">
    <source>
        <dbReference type="Pfam" id="PF03733"/>
    </source>
</evidence>
<evidence type="ECO:0000313" key="3">
    <source>
        <dbReference type="EMBL" id="GIG33083.1"/>
    </source>
</evidence>
<dbReference type="InterPro" id="IPR005185">
    <property type="entry name" value="YccF"/>
</dbReference>
<dbReference type="InterPro" id="IPR052937">
    <property type="entry name" value="Inner_membrane_protein"/>
</dbReference>
<feature type="transmembrane region" description="Helical" evidence="1">
    <location>
        <begin position="7"/>
        <end position="27"/>
    </location>
</feature>
<evidence type="ECO:0000313" key="4">
    <source>
        <dbReference type="Proteomes" id="UP000618382"/>
    </source>
</evidence>
<keyword evidence="1" id="KW-1133">Transmembrane helix</keyword>
<gene>
    <name evidence="3" type="ORF">Col01nite_22420</name>
</gene>
<dbReference type="PANTHER" id="PTHR42903">
    <property type="entry name" value="INNER MEMBRANE PROTEIN YCCF"/>
    <property type="match status" value="1"/>
</dbReference>
<feature type="domain" description="Inner membrane component" evidence="2">
    <location>
        <begin position="71"/>
        <end position="121"/>
    </location>
</feature>
<protein>
    <recommendedName>
        <fullName evidence="2">Inner membrane component domain-containing protein</fullName>
    </recommendedName>
</protein>
<dbReference type="Proteomes" id="UP000618382">
    <property type="component" value="Unassembled WGS sequence"/>
</dbReference>
<dbReference type="PANTHER" id="PTHR42903:SF1">
    <property type="entry name" value="INNER MEMBRANE PROTEIN YCCF"/>
    <property type="match status" value="1"/>
</dbReference>
<organism evidence="3 4">
    <name type="scientific">Cellulomonas oligotrophica</name>
    <dbReference type="NCBI Taxonomy" id="931536"/>
    <lineage>
        <taxon>Bacteria</taxon>
        <taxon>Bacillati</taxon>
        <taxon>Actinomycetota</taxon>
        <taxon>Actinomycetes</taxon>
        <taxon>Micrococcales</taxon>
        <taxon>Cellulomonadaceae</taxon>
        <taxon>Cellulomonas</taxon>
    </lineage>
</organism>
<dbReference type="PIRSF" id="PIRSF028777">
    <property type="entry name" value="UCP028777"/>
    <property type="match status" value="1"/>
</dbReference>
<feature type="transmembrane region" description="Helical" evidence="1">
    <location>
        <begin position="65"/>
        <end position="86"/>
    </location>
</feature>
<dbReference type="NCBIfam" id="NF008740">
    <property type="entry name" value="PRK11770.1-2"/>
    <property type="match status" value="1"/>
</dbReference>
<name>A0ABQ4DBH8_9CELL</name>
<feature type="transmembrane region" description="Helical" evidence="1">
    <location>
        <begin position="33"/>
        <end position="53"/>
    </location>
</feature>
<comment type="caution">
    <text evidence="3">The sequence shown here is derived from an EMBL/GenBank/DDBJ whole genome shotgun (WGS) entry which is preliminary data.</text>
</comment>
<dbReference type="InterPro" id="IPR031308">
    <property type="entry name" value="UCP028777"/>
</dbReference>
<keyword evidence="4" id="KW-1185">Reference proteome</keyword>